<dbReference type="Proteomes" id="UP000269721">
    <property type="component" value="Unassembled WGS sequence"/>
</dbReference>
<protein>
    <submittedName>
        <fullName evidence="6">Uncharacterized protein</fullName>
    </submittedName>
</protein>
<evidence type="ECO:0000313" key="7">
    <source>
        <dbReference type="Proteomes" id="UP000269721"/>
    </source>
</evidence>
<evidence type="ECO:0000256" key="1">
    <source>
        <dbReference type="ARBA" id="ARBA00004138"/>
    </source>
</evidence>
<evidence type="ECO:0000256" key="5">
    <source>
        <dbReference type="ARBA" id="ARBA00023273"/>
    </source>
</evidence>
<comment type="similarity">
    <text evidence="2">Belongs to the IFT56 family.</text>
</comment>
<sequence length="159" mass="17912">MLSRAKPAVTTAAASAGLSASTLDKKKNAPKLDQFIINRDYTGAITLLEFNKATGKYDADNMLWLGYSAFHLGDYKKAMEAYQGFLQEANPDPLGHLFLACTFFFLGMYKEADEEAQRGPTCKLQNRLLFHLSHKFNDEKRLMGYHQNLQDVIEDQHGS</sequence>
<proteinExistence type="inferred from homology"/>
<dbReference type="OrthoDB" id="95390at2759"/>
<dbReference type="AlphaFoldDB" id="A0A4P9W5C2"/>
<gene>
    <name evidence="6" type="ORF">BDK51DRAFT_31932</name>
</gene>
<evidence type="ECO:0000256" key="2">
    <source>
        <dbReference type="ARBA" id="ARBA00007834"/>
    </source>
</evidence>
<keyword evidence="7" id="KW-1185">Reference proteome</keyword>
<keyword evidence="4" id="KW-0802">TPR repeat</keyword>
<dbReference type="GO" id="GO:0097546">
    <property type="term" value="C:ciliary base"/>
    <property type="evidence" value="ECO:0007669"/>
    <property type="project" value="TreeGrafter"/>
</dbReference>
<reference evidence="7" key="1">
    <citation type="journal article" date="2018" name="Nat. Microbiol.">
        <title>Leveraging single-cell genomics to expand the fungal tree of life.</title>
        <authorList>
            <person name="Ahrendt S.R."/>
            <person name="Quandt C.A."/>
            <person name="Ciobanu D."/>
            <person name="Clum A."/>
            <person name="Salamov A."/>
            <person name="Andreopoulos B."/>
            <person name="Cheng J.F."/>
            <person name="Woyke T."/>
            <person name="Pelin A."/>
            <person name="Henrissat B."/>
            <person name="Reynolds N.K."/>
            <person name="Benny G.L."/>
            <person name="Smith M.E."/>
            <person name="James T.Y."/>
            <person name="Grigoriev I.V."/>
        </authorList>
    </citation>
    <scope>NUCLEOTIDE SEQUENCE [LARGE SCALE GENOMIC DNA]</scope>
</reference>
<dbReference type="GO" id="GO:0035720">
    <property type="term" value="P:intraciliary anterograde transport"/>
    <property type="evidence" value="ECO:0007669"/>
    <property type="project" value="TreeGrafter"/>
</dbReference>
<accession>A0A4P9W5C2</accession>
<dbReference type="PANTHER" id="PTHR14781:SF0">
    <property type="entry name" value="INTRAFLAGELLAR TRANSPORT PROTEIN 56"/>
    <property type="match status" value="1"/>
</dbReference>
<evidence type="ECO:0000256" key="3">
    <source>
        <dbReference type="ARBA" id="ARBA00022737"/>
    </source>
</evidence>
<dbReference type="GO" id="GO:0030992">
    <property type="term" value="C:intraciliary transport particle B"/>
    <property type="evidence" value="ECO:0007669"/>
    <property type="project" value="TreeGrafter"/>
</dbReference>
<dbReference type="InterPro" id="IPR011990">
    <property type="entry name" value="TPR-like_helical_dom_sf"/>
</dbReference>
<dbReference type="EMBL" id="KZ998479">
    <property type="protein sequence ID" value="RKO86098.1"/>
    <property type="molecule type" value="Genomic_DNA"/>
</dbReference>
<dbReference type="GO" id="GO:0036064">
    <property type="term" value="C:ciliary basal body"/>
    <property type="evidence" value="ECO:0007669"/>
    <property type="project" value="TreeGrafter"/>
</dbReference>
<dbReference type="PANTHER" id="PTHR14781">
    <property type="entry name" value="INTRAFLAGELLAR TRANSPORT PROTEIN 56"/>
    <property type="match status" value="1"/>
</dbReference>
<dbReference type="GO" id="GO:0120170">
    <property type="term" value="F:intraciliary transport particle B binding"/>
    <property type="evidence" value="ECO:0007669"/>
    <property type="project" value="TreeGrafter"/>
</dbReference>
<comment type="subcellular location">
    <subcellularLocation>
        <location evidence="1">Cell projection</location>
        <location evidence="1">Cilium</location>
    </subcellularLocation>
</comment>
<dbReference type="Gene3D" id="1.25.40.10">
    <property type="entry name" value="Tetratricopeptide repeat domain"/>
    <property type="match status" value="1"/>
</dbReference>
<keyword evidence="3" id="KW-0677">Repeat</keyword>
<keyword evidence="5" id="KW-0966">Cell projection</keyword>
<dbReference type="InterPro" id="IPR030511">
    <property type="entry name" value="TTC26"/>
</dbReference>
<organism evidence="6 7">
    <name type="scientific">Blyttiomyces helicus</name>
    <dbReference type="NCBI Taxonomy" id="388810"/>
    <lineage>
        <taxon>Eukaryota</taxon>
        <taxon>Fungi</taxon>
        <taxon>Fungi incertae sedis</taxon>
        <taxon>Chytridiomycota</taxon>
        <taxon>Chytridiomycota incertae sedis</taxon>
        <taxon>Chytridiomycetes</taxon>
        <taxon>Chytridiomycetes incertae sedis</taxon>
        <taxon>Blyttiomyces</taxon>
    </lineage>
</organism>
<evidence type="ECO:0000256" key="4">
    <source>
        <dbReference type="ARBA" id="ARBA00022803"/>
    </source>
</evidence>
<name>A0A4P9W5C2_9FUNG</name>
<evidence type="ECO:0000313" key="6">
    <source>
        <dbReference type="EMBL" id="RKO86098.1"/>
    </source>
</evidence>
<dbReference type="GO" id="GO:0035735">
    <property type="term" value="P:intraciliary transport involved in cilium assembly"/>
    <property type="evidence" value="ECO:0007669"/>
    <property type="project" value="TreeGrafter"/>
</dbReference>
<dbReference type="SUPFAM" id="SSF48452">
    <property type="entry name" value="TPR-like"/>
    <property type="match status" value="1"/>
</dbReference>